<dbReference type="AlphaFoldDB" id="A0A2M9XEI3"/>
<organism evidence="1 2">
    <name type="scientific">Leptospira hartskeerlii</name>
    <dbReference type="NCBI Taxonomy" id="2023177"/>
    <lineage>
        <taxon>Bacteria</taxon>
        <taxon>Pseudomonadati</taxon>
        <taxon>Spirochaetota</taxon>
        <taxon>Spirochaetia</taxon>
        <taxon>Leptospirales</taxon>
        <taxon>Leptospiraceae</taxon>
        <taxon>Leptospira</taxon>
    </lineage>
</organism>
<dbReference type="EMBL" id="NPDN01000003">
    <property type="protein sequence ID" value="PJZ26039.1"/>
    <property type="molecule type" value="Genomic_DNA"/>
</dbReference>
<accession>A0A2M9XEI3</accession>
<comment type="caution">
    <text evidence="1">The sequence shown here is derived from an EMBL/GenBank/DDBJ whole genome shotgun (WGS) entry which is preliminary data.</text>
</comment>
<dbReference type="Proteomes" id="UP000232196">
    <property type="component" value="Unassembled WGS sequence"/>
</dbReference>
<proteinExistence type="predicted"/>
<protein>
    <submittedName>
        <fullName evidence="1">Uncharacterized protein</fullName>
    </submittedName>
</protein>
<gene>
    <name evidence="1" type="ORF">CH357_05925</name>
</gene>
<dbReference type="RefSeq" id="WP_100705838.1">
    <property type="nucleotide sequence ID" value="NZ_NPDL01000003.1"/>
</dbReference>
<dbReference type="OrthoDB" id="341838at2"/>
<evidence type="ECO:0000313" key="2">
    <source>
        <dbReference type="Proteomes" id="UP000232196"/>
    </source>
</evidence>
<sequence>MLPIPPPNPIDKNLNNQIRKTDRVPESHQISLVINSSTKILNPETFEGESKDAPFFRVWVKEGTKDGKAKLLWKGETLEAETKTSLLTGEQLLLSRTISGSGSEWKIQERKLTLEADDSKTFSPLEKGLTGVLEKVLHKEEGPISEDSILAFLKSYFPHFEWKSETPYFEWEWEGGNAEGYLGGTDPGRIFVLFMETNEDGPSLYRFHWKKEDASDLILTAIYTSSKLYLHIGRNRKKFMQFLEESGVRFQELRIQYKPSLQRREWTA</sequence>
<evidence type="ECO:0000313" key="1">
    <source>
        <dbReference type="EMBL" id="PJZ26039.1"/>
    </source>
</evidence>
<name>A0A2M9XEI3_9LEPT</name>
<reference evidence="1 2" key="1">
    <citation type="submission" date="2017-07" db="EMBL/GenBank/DDBJ databases">
        <title>Leptospira spp. isolated from tropical soils.</title>
        <authorList>
            <person name="Thibeaux R."/>
            <person name="Iraola G."/>
            <person name="Ferres I."/>
            <person name="Bierque E."/>
            <person name="Girault D."/>
            <person name="Soupe-Gilbert M.-E."/>
            <person name="Picardeau M."/>
            <person name="Goarant C."/>
        </authorList>
    </citation>
    <scope>NUCLEOTIDE SEQUENCE [LARGE SCALE GENOMIC DNA]</scope>
    <source>
        <strain evidence="1 2">MCA1-C-A1</strain>
    </source>
</reference>
<keyword evidence="2" id="KW-1185">Reference proteome</keyword>